<gene>
    <name evidence="1" type="ORF">C4F50_22225</name>
</gene>
<reference evidence="1 2" key="1">
    <citation type="submission" date="2018-07" db="EMBL/GenBank/DDBJ databases">
        <title>Genome assembly of strain KB82.</title>
        <authorList>
            <person name="Kukolya J."/>
            <person name="Horvath B."/>
            <person name="Nagy I."/>
            <person name="Toth A."/>
        </authorList>
    </citation>
    <scope>NUCLEOTIDE SEQUENCE [LARGE SCALE GENOMIC DNA]</scope>
    <source>
        <strain evidence="1 2">Kb82</strain>
    </source>
</reference>
<sequence>MSFIINVSEEQILPENRFLVIDSLYTFEFPKTVEQLNKNRYPNTSDEEFELIKQEFESFVRENNNPNLISVGNYKSYADIHLPKVYEIIFDLHNKERFWKQKTIIKYAYNYRDVFHPNLWQGHSSHLIIEIIGKPPILFEELPINHKRDNKNKTVIGICSESDWEIIRKKSIF</sequence>
<proteinExistence type="predicted"/>
<keyword evidence="2" id="KW-1185">Reference proteome</keyword>
<dbReference type="Proteomes" id="UP000640614">
    <property type="component" value="Unassembled WGS sequence"/>
</dbReference>
<dbReference type="EMBL" id="PRDM01000006">
    <property type="protein sequence ID" value="MBE8727641.1"/>
    <property type="molecule type" value="Genomic_DNA"/>
</dbReference>
<evidence type="ECO:0000313" key="1">
    <source>
        <dbReference type="EMBL" id="MBE8727641.1"/>
    </source>
</evidence>
<dbReference type="RefSeq" id="WP_194140801.1">
    <property type="nucleotide sequence ID" value="NZ_PRDM01000006.1"/>
</dbReference>
<name>A0ABR9TQU0_9FLAO</name>
<accession>A0ABR9TQU0</accession>
<organism evidence="1 2">
    <name type="scientific">Flavobacterium hungaricum</name>
    <dbReference type="NCBI Taxonomy" id="2082725"/>
    <lineage>
        <taxon>Bacteria</taxon>
        <taxon>Pseudomonadati</taxon>
        <taxon>Bacteroidota</taxon>
        <taxon>Flavobacteriia</taxon>
        <taxon>Flavobacteriales</taxon>
        <taxon>Flavobacteriaceae</taxon>
        <taxon>Flavobacterium</taxon>
    </lineage>
</organism>
<evidence type="ECO:0000313" key="2">
    <source>
        <dbReference type="Proteomes" id="UP000640614"/>
    </source>
</evidence>
<protein>
    <submittedName>
        <fullName evidence="1">Uncharacterized protein</fullName>
    </submittedName>
</protein>
<comment type="caution">
    <text evidence="1">The sequence shown here is derived from an EMBL/GenBank/DDBJ whole genome shotgun (WGS) entry which is preliminary data.</text>
</comment>